<dbReference type="Pfam" id="PF13472">
    <property type="entry name" value="Lipase_GDSL_2"/>
    <property type="match status" value="1"/>
</dbReference>
<gene>
    <name evidence="2" type="ORF">AB0I48_34455</name>
</gene>
<feature type="domain" description="SGNH hydrolase-type esterase" evidence="1">
    <location>
        <begin position="34"/>
        <end position="206"/>
    </location>
</feature>
<dbReference type="GO" id="GO:0016787">
    <property type="term" value="F:hydrolase activity"/>
    <property type="evidence" value="ECO:0007669"/>
    <property type="project" value="UniProtKB-KW"/>
</dbReference>
<sequence>MTSQTWTEETDPDCIDDATAAAMLEGAPWRRLAVVGDSTAIGLGAPYRGYRRLTSFARMADTLAMAVGPINYMNLGTPWATSREVVEGQKDLMVAFEPDLVMISCGGNDLMTEAPDYEAIAANLTELFDAGKSVGAQTMTMTLADAFPDQSMVRFRSSLARLNELVRKIAAEHDAILIDLWHHSVGHRPDVMSNDRIHFNMSGHAVLAAEAVKALAARIPQRAGSA</sequence>
<evidence type="ECO:0000313" key="2">
    <source>
        <dbReference type="EMBL" id="MEV0712667.1"/>
    </source>
</evidence>
<keyword evidence="3" id="KW-1185">Reference proteome</keyword>
<dbReference type="CDD" id="cd01832">
    <property type="entry name" value="SGNH_hydrolase_like_1"/>
    <property type="match status" value="1"/>
</dbReference>
<reference evidence="2 3" key="1">
    <citation type="submission" date="2024-06" db="EMBL/GenBank/DDBJ databases">
        <title>The Natural Products Discovery Center: Release of the First 8490 Sequenced Strains for Exploring Actinobacteria Biosynthetic Diversity.</title>
        <authorList>
            <person name="Kalkreuter E."/>
            <person name="Kautsar S.A."/>
            <person name="Yang D."/>
            <person name="Bader C.D."/>
            <person name="Teijaro C.N."/>
            <person name="Fluegel L."/>
            <person name="Davis C.M."/>
            <person name="Simpson J.R."/>
            <person name="Lauterbach L."/>
            <person name="Steele A.D."/>
            <person name="Gui C."/>
            <person name="Meng S."/>
            <person name="Li G."/>
            <person name="Viehrig K."/>
            <person name="Ye F."/>
            <person name="Su P."/>
            <person name="Kiefer A.F."/>
            <person name="Nichols A."/>
            <person name="Cepeda A.J."/>
            <person name="Yan W."/>
            <person name="Fan B."/>
            <person name="Jiang Y."/>
            <person name="Adhikari A."/>
            <person name="Zheng C.-J."/>
            <person name="Schuster L."/>
            <person name="Cowan T.M."/>
            <person name="Smanski M.J."/>
            <person name="Chevrette M.G."/>
            <person name="De Carvalho L.P.S."/>
            <person name="Shen B."/>
        </authorList>
    </citation>
    <scope>NUCLEOTIDE SEQUENCE [LARGE SCALE GENOMIC DNA]</scope>
    <source>
        <strain evidence="2 3">NPDC050403</strain>
    </source>
</reference>
<dbReference type="PANTHER" id="PTHR43784">
    <property type="entry name" value="GDSL-LIKE LIPASE/ACYLHYDROLASE, PUTATIVE (AFU_ORTHOLOGUE AFUA_2G00820)-RELATED"/>
    <property type="match status" value="1"/>
</dbReference>
<dbReference type="RefSeq" id="WP_109527124.1">
    <property type="nucleotide sequence ID" value="NZ_JBFAKC010000024.1"/>
</dbReference>
<dbReference type="InterPro" id="IPR036514">
    <property type="entry name" value="SGNH_hydro_sf"/>
</dbReference>
<dbReference type="SUPFAM" id="SSF52266">
    <property type="entry name" value="SGNH hydrolase"/>
    <property type="match status" value="1"/>
</dbReference>
<dbReference type="InterPro" id="IPR013830">
    <property type="entry name" value="SGNH_hydro"/>
</dbReference>
<name>A0ABV3G4P2_9NOCA</name>
<organism evidence="2 3">
    <name type="scientific">Nocardia aurea</name>
    <dbReference type="NCBI Taxonomy" id="2144174"/>
    <lineage>
        <taxon>Bacteria</taxon>
        <taxon>Bacillati</taxon>
        <taxon>Actinomycetota</taxon>
        <taxon>Actinomycetes</taxon>
        <taxon>Mycobacteriales</taxon>
        <taxon>Nocardiaceae</taxon>
        <taxon>Nocardia</taxon>
    </lineage>
</organism>
<protein>
    <submittedName>
        <fullName evidence="2">SGNH/GDSL hydrolase family protein</fullName>
        <ecNumber evidence="2">3.1.-.-</ecNumber>
    </submittedName>
</protein>
<dbReference type="Proteomes" id="UP001551695">
    <property type="component" value="Unassembled WGS sequence"/>
</dbReference>
<dbReference type="Gene3D" id="3.40.50.1110">
    <property type="entry name" value="SGNH hydrolase"/>
    <property type="match status" value="1"/>
</dbReference>
<dbReference type="PANTHER" id="PTHR43784:SF2">
    <property type="entry name" value="GDSL-LIKE LIPASE_ACYLHYDROLASE, PUTATIVE (AFU_ORTHOLOGUE AFUA_2G00820)-RELATED"/>
    <property type="match status" value="1"/>
</dbReference>
<dbReference type="InterPro" id="IPR053140">
    <property type="entry name" value="GDSL_Rv0518-like"/>
</dbReference>
<accession>A0ABV3G4P2</accession>
<evidence type="ECO:0000313" key="3">
    <source>
        <dbReference type="Proteomes" id="UP001551695"/>
    </source>
</evidence>
<keyword evidence="2" id="KW-0378">Hydrolase</keyword>
<evidence type="ECO:0000259" key="1">
    <source>
        <dbReference type="Pfam" id="PF13472"/>
    </source>
</evidence>
<dbReference type="EMBL" id="JBFAKC010000024">
    <property type="protein sequence ID" value="MEV0712667.1"/>
    <property type="molecule type" value="Genomic_DNA"/>
</dbReference>
<proteinExistence type="predicted"/>
<comment type="caution">
    <text evidence="2">The sequence shown here is derived from an EMBL/GenBank/DDBJ whole genome shotgun (WGS) entry which is preliminary data.</text>
</comment>
<dbReference type="EC" id="3.1.-.-" evidence="2"/>